<reference evidence="2" key="2">
    <citation type="submission" date="2025-08" db="UniProtKB">
        <authorList>
            <consortium name="RefSeq"/>
        </authorList>
    </citation>
    <scope>IDENTIFICATION</scope>
    <source>
        <tissue evidence="2">Leaf</tissue>
    </source>
</reference>
<dbReference type="AlphaFoldDB" id="A0A1S4C9Y5"/>
<gene>
    <name evidence="2" type="primary">LOC107816829</name>
</gene>
<dbReference type="Proteomes" id="UP000790787">
    <property type="component" value="Chromosome 12"/>
</dbReference>
<keyword evidence="1" id="KW-1185">Reference proteome</keyword>
<sequence length="202" mass="24029">MISTIIWNIRGVESKGAFDRLIKLVNFYKVSFVALLEPFVHSSNLEQYKRKLGFQHTIANCNGKIWCFWDADYTCTVISNYKQQLTLSVQHAMVQDTYWVTIVYAKTKARRKKKLWQKLEQIKDIIQGPWSMFGDFNSIMQAIEKKGGRPHRIRKSKDFINYMDDYCMIDAGYIGNDFTWSNNRKRRKRISERLDRVLYNDE</sequence>
<dbReference type="OrthoDB" id="1305469at2759"/>
<organism evidence="1 2">
    <name type="scientific">Nicotiana tabacum</name>
    <name type="common">Common tobacco</name>
    <dbReference type="NCBI Taxonomy" id="4097"/>
    <lineage>
        <taxon>Eukaryota</taxon>
        <taxon>Viridiplantae</taxon>
        <taxon>Streptophyta</taxon>
        <taxon>Embryophyta</taxon>
        <taxon>Tracheophyta</taxon>
        <taxon>Spermatophyta</taxon>
        <taxon>Magnoliopsida</taxon>
        <taxon>eudicotyledons</taxon>
        <taxon>Gunneridae</taxon>
        <taxon>Pentapetalae</taxon>
        <taxon>asterids</taxon>
        <taxon>lamiids</taxon>
        <taxon>Solanales</taxon>
        <taxon>Solanaceae</taxon>
        <taxon>Nicotianoideae</taxon>
        <taxon>Nicotianeae</taxon>
        <taxon>Nicotiana</taxon>
    </lineage>
</organism>
<dbReference type="KEGG" id="nta:107816829"/>
<dbReference type="Gene3D" id="3.60.10.10">
    <property type="entry name" value="Endonuclease/exonuclease/phosphatase"/>
    <property type="match status" value="1"/>
</dbReference>
<name>A0A1S4C9Y5_TOBAC</name>
<dbReference type="InterPro" id="IPR036691">
    <property type="entry name" value="Endo/exonu/phosph_ase_sf"/>
</dbReference>
<accession>A0A1S4C9Y5</accession>
<dbReference type="PANTHER" id="PTHR35218:SF9">
    <property type="entry name" value="ENDONUCLEASE_EXONUCLEASE_PHOSPHATASE DOMAIN-CONTAINING PROTEIN"/>
    <property type="match status" value="1"/>
</dbReference>
<evidence type="ECO:0000313" key="1">
    <source>
        <dbReference type="Proteomes" id="UP000790787"/>
    </source>
</evidence>
<reference evidence="1" key="1">
    <citation type="journal article" date="2014" name="Nat. Commun.">
        <title>The tobacco genome sequence and its comparison with those of tomato and potato.</title>
        <authorList>
            <person name="Sierro N."/>
            <person name="Battey J.N."/>
            <person name="Ouadi S."/>
            <person name="Bakaher N."/>
            <person name="Bovet L."/>
            <person name="Willig A."/>
            <person name="Goepfert S."/>
            <person name="Peitsch M.C."/>
            <person name="Ivanov N.V."/>
        </authorList>
    </citation>
    <scope>NUCLEOTIDE SEQUENCE [LARGE SCALE GENOMIC DNA]</scope>
</reference>
<protein>
    <submittedName>
        <fullName evidence="2">Uncharacterized protein LOC107816829</fullName>
    </submittedName>
</protein>
<dbReference type="GeneID" id="107816829"/>
<dbReference type="PANTHER" id="PTHR35218">
    <property type="entry name" value="RNASE H DOMAIN-CONTAINING PROTEIN"/>
    <property type="match status" value="1"/>
</dbReference>
<proteinExistence type="predicted"/>
<dbReference type="PaxDb" id="4097-A0A1S4C9Y5"/>
<dbReference type="OMA" id="NERRSRC"/>
<evidence type="ECO:0000313" key="2">
    <source>
        <dbReference type="RefSeq" id="XP_016498057.1"/>
    </source>
</evidence>
<dbReference type="RefSeq" id="XP_016498057.1">
    <property type="nucleotide sequence ID" value="XM_016642571.1"/>
</dbReference>
<dbReference type="SUPFAM" id="SSF56219">
    <property type="entry name" value="DNase I-like"/>
    <property type="match status" value="1"/>
</dbReference>